<protein>
    <recommendedName>
        <fullName evidence="2">TIGR04255 family protein</fullName>
    </recommendedName>
</protein>
<dbReference type="EMBL" id="CP073041">
    <property type="protein sequence ID" value="UXE62170.1"/>
    <property type="molecule type" value="Genomic_DNA"/>
</dbReference>
<gene>
    <name evidence="1" type="ORF">KA717_04795</name>
</gene>
<sequence length="242" mass="26851">MTLSSLTNPVTLPQNIQEIAVTIAAKNLDPTLLSEQFLKLSGIVPNEWEAARQPVFSPGGSQIVFKNGLGIVAQPRTVTFMETMGNKPQEEILVAKIAIQFIDKLPNAEYQGLTISPKYLIPFPQNADGARQYITRTLLAPGPWQDFGQAPVQAGVNFLYQFEGCQLSLGINQATLQLPDQGNVSALLFAGNFNYPIENPDPQARLKMLHQYLNGWQSDLDTFRGIVYDRFLVQRQPETVFG</sequence>
<evidence type="ECO:0008006" key="2">
    <source>
        <dbReference type="Google" id="ProtNLM"/>
    </source>
</evidence>
<dbReference type="AlphaFoldDB" id="A0A977PY68"/>
<organism evidence="1">
    <name type="scientific">Woronichinia naegeliana WA131</name>
    <dbReference type="NCBI Taxonomy" id="2824559"/>
    <lineage>
        <taxon>Bacteria</taxon>
        <taxon>Bacillati</taxon>
        <taxon>Cyanobacteriota</taxon>
        <taxon>Cyanophyceae</taxon>
        <taxon>Synechococcales</taxon>
        <taxon>Coelosphaeriaceae</taxon>
        <taxon>Woronichinia</taxon>
    </lineage>
</organism>
<accession>A0A977PY68</accession>
<evidence type="ECO:0000313" key="1">
    <source>
        <dbReference type="EMBL" id="UXE62170.1"/>
    </source>
</evidence>
<proteinExistence type="predicted"/>
<dbReference type="Proteomes" id="UP001065613">
    <property type="component" value="Chromosome"/>
</dbReference>
<dbReference type="KEGG" id="wna:KA717_04795"/>
<name>A0A977PY68_9CYAN</name>
<reference evidence="1" key="1">
    <citation type="submission" date="2021-04" db="EMBL/GenBank/DDBJ databases">
        <title>Genome sequence of Woronichinia naegeliana from Washington state freshwater lake bloom.</title>
        <authorList>
            <person name="Dreher T.W."/>
        </authorList>
    </citation>
    <scope>NUCLEOTIDE SEQUENCE</scope>
    <source>
        <strain evidence="1">WA131</strain>
    </source>
</reference>